<dbReference type="PANTHER" id="PTHR38430">
    <property type="entry name" value="PROTEIN-ARGININE KINASE ACTIVATOR PROTEIN"/>
    <property type="match status" value="1"/>
</dbReference>
<organism evidence="2 3">
    <name type="scientific">Anoxybacillus suryakundensis</name>
    <dbReference type="NCBI Taxonomy" id="1325335"/>
    <lineage>
        <taxon>Bacteria</taxon>
        <taxon>Bacillati</taxon>
        <taxon>Bacillota</taxon>
        <taxon>Bacilli</taxon>
        <taxon>Bacillales</taxon>
        <taxon>Anoxybacillaceae</taxon>
        <taxon>Anoxybacillus</taxon>
    </lineage>
</organism>
<dbReference type="SUPFAM" id="SSF46600">
    <property type="entry name" value="C-terminal UvrC-binding domain of UvrB"/>
    <property type="match status" value="1"/>
</dbReference>
<evidence type="ECO:0000313" key="2">
    <source>
        <dbReference type="EMBL" id="CUA81175.1"/>
    </source>
</evidence>
<name>A0A0K6GR38_9BACL</name>
<dbReference type="STRING" id="1325335.GCA_001418025_02499"/>
<dbReference type="Gene3D" id="4.10.860.10">
    <property type="entry name" value="UVR domain"/>
    <property type="match status" value="1"/>
</dbReference>
<dbReference type="GO" id="GO:1990170">
    <property type="term" value="P:stress response to cadmium ion"/>
    <property type="evidence" value="ECO:0007669"/>
    <property type="project" value="TreeGrafter"/>
</dbReference>
<dbReference type="InterPro" id="IPR001943">
    <property type="entry name" value="UVR_dom"/>
</dbReference>
<dbReference type="InterPro" id="IPR025542">
    <property type="entry name" value="YacH"/>
</dbReference>
<accession>A0A0K6GR38</accession>
<dbReference type="Proteomes" id="UP000182738">
    <property type="component" value="Unassembled WGS sequence"/>
</dbReference>
<dbReference type="PROSITE" id="PS50151">
    <property type="entry name" value="UVR"/>
    <property type="match status" value="1"/>
</dbReference>
<dbReference type="RefSeq" id="WP_055441992.1">
    <property type="nucleotide sequence ID" value="NZ_BAABDZ010000025.1"/>
</dbReference>
<proteinExistence type="predicted"/>
<dbReference type="AlphaFoldDB" id="A0A0K6GR38"/>
<keyword evidence="2" id="KW-0808">Transferase</keyword>
<evidence type="ECO:0000259" key="1">
    <source>
        <dbReference type="PROSITE" id="PS50151"/>
    </source>
</evidence>
<keyword evidence="3" id="KW-1185">Reference proteome</keyword>
<protein>
    <submittedName>
        <fullName evidence="2">Protein-arginine kinase activator protein McsA</fullName>
    </submittedName>
</protein>
<dbReference type="GO" id="GO:0005507">
    <property type="term" value="F:copper ion binding"/>
    <property type="evidence" value="ECO:0007669"/>
    <property type="project" value="TreeGrafter"/>
</dbReference>
<dbReference type="GO" id="GO:1990169">
    <property type="term" value="P:stress response to copper ion"/>
    <property type="evidence" value="ECO:0007669"/>
    <property type="project" value="TreeGrafter"/>
</dbReference>
<sequence length="184" mass="20927">MICQECNQRPATLHFTKIVNGEKTEIHLCEQCAHEKGEMFMFPHQGAFSINNLIAGLLNMDASLKEPKAPSFHNEHILQCERCKMTYAQFVKVGRFGCASCYETFRSYLPPIFRKLHGGHVAHEGKIPKRVGGTLYVRKQIGQLKQMLQELIAKEQFEKAAEVRDQIRELEAKLNTEGGASLHE</sequence>
<dbReference type="OrthoDB" id="9788704at2"/>
<reference evidence="3" key="1">
    <citation type="submission" date="2015-08" db="EMBL/GenBank/DDBJ databases">
        <authorList>
            <person name="Varghese N."/>
        </authorList>
    </citation>
    <scope>NUCLEOTIDE SEQUENCE [LARGE SCALE GENOMIC DNA]</scope>
    <source>
        <strain evidence="3">DSM 27374</strain>
    </source>
</reference>
<dbReference type="PIRSF" id="PIRSF015034">
    <property type="entry name" value="YacH"/>
    <property type="match status" value="1"/>
</dbReference>
<evidence type="ECO:0000313" key="3">
    <source>
        <dbReference type="Proteomes" id="UP000182738"/>
    </source>
</evidence>
<dbReference type="EMBL" id="CYGZ01000023">
    <property type="protein sequence ID" value="CUA81175.1"/>
    <property type="molecule type" value="Genomic_DNA"/>
</dbReference>
<dbReference type="GO" id="GO:0008270">
    <property type="term" value="F:zinc ion binding"/>
    <property type="evidence" value="ECO:0007669"/>
    <property type="project" value="TreeGrafter"/>
</dbReference>
<dbReference type="GO" id="GO:0050897">
    <property type="term" value="F:cobalt ion binding"/>
    <property type="evidence" value="ECO:0007669"/>
    <property type="project" value="TreeGrafter"/>
</dbReference>
<dbReference type="GO" id="GO:0046870">
    <property type="term" value="F:cadmium ion binding"/>
    <property type="evidence" value="ECO:0007669"/>
    <property type="project" value="TreeGrafter"/>
</dbReference>
<keyword evidence="2" id="KW-0418">Kinase</keyword>
<feature type="domain" description="UVR" evidence="1">
    <location>
        <begin position="138"/>
        <end position="173"/>
    </location>
</feature>
<dbReference type="GO" id="GO:0016301">
    <property type="term" value="F:kinase activity"/>
    <property type="evidence" value="ECO:0007669"/>
    <property type="project" value="UniProtKB-KW"/>
</dbReference>
<dbReference type="InterPro" id="IPR036876">
    <property type="entry name" value="UVR_dom_sf"/>
</dbReference>
<dbReference type="Pfam" id="PF02151">
    <property type="entry name" value="UVR"/>
    <property type="match status" value="1"/>
</dbReference>
<gene>
    <name evidence="2" type="ORF">Ga0061060_12331</name>
</gene>
<dbReference type="PANTHER" id="PTHR38430:SF1">
    <property type="entry name" value="PROTEIN-ARGININE KINASE ACTIVATOR PROTEIN"/>
    <property type="match status" value="1"/>
</dbReference>